<dbReference type="EMBL" id="JBHSBB010000030">
    <property type="protein sequence ID" value="MFC4035934.1"/>
    <property type="molecule type" value="Genomic_DNA"/>
</dbReference>
<accession>A0ABV8HYB2</accession>
<evidence type="ECO:0000313" key="1">
    <source>
        <dbReference type="EMBL" id="MFC4035934.1"/>
    </source>
</evidence>
<proteinExistence type="predicted"/>
<keyword evidence="2" id="KW-1185">Reference proteome</keyword>
<evidence type="ECO:0000313" key="2">
    <source>
        <dbReference type="Proteomes" id="UP001595765"/>
    </source>
</evidence>
<dbReference type="Proteomes" id="UP001595765">
    <property type="component" value="Unassembled WGS sequence"/>
</dbReference>
<protein>
    <submittedName>
        <fullName evidence="1">Uncharacterized protein</fullName>
    </submittedName>
</protein>
<sequence>MADDSVFAAIPSEVVAGGGITDQVGQHAKLLAQNYDDATHYDLNDPPWGSGDETAETFKEKYVQPHADLRDALHALADAITEAGAKTLFSGQDFHTAQDDAITAIHEGGGGRR</sequence>
<dbReference type="RefSeq" id="WP_386436737.1">
    <property type="nucleotide sequence ID" value="NZ_JBHSBB010000030.1"/>
</dbReference>
<organism evidence="1 2">
    <name type="scientific">Streptomyces polygonati</name>
    <dbReference type="NCBI Taxonomy" id="1617087"/>
    <lineage>
        <taxon>Bacteria</taxon>
        <taxon>Bacillati</taxon>
        <taxon>Actinomycetota</taxon>
        <taxon>Actinomycetes</taxon>
        <taxon>Kitasatosporales</taxon>
        <taxon>Streptomycetaceae</taxon>
        <taxon>Streptomyces</taxon>
    </lineage>
</organism>
<reference evidence="2" key="1">
    <citation type="journal article" date="2019" name="Int. J. Syst. Evol. Microbiol.">
        <title>The Global Catalogue of Microorganisms (GCM) 10K type strain sequencing project: providing services to taxonomists for standard genome sequencing and annotation.</title>
        <authorList>
            <consortium name="The Broad Institute Genomics Platform"/>
            <consortium name="The Broad Institute Genome Sequencing Center for Infectious Disease"/>
            <person name="Wu L."/>
            <person name="Ma J."/>
        </authorList>
    </citation>
    <scope>NUCLEOTIDE SEQUENCE [LARGE SCALE GENOMIC DNA]</scope>
    <source>
        <strain evidence="2">CGMCC 4.7237</strain>
    </source>
</reference>
<gene>
    <name evidence="1" type="ORF">ACFO3J_31390</name>
</gene>
<name>A0ABV8HYB2_9ACTN</name>
<comment type="caution">
    <text evidence="1">The sequence shown here is derived from an EMBL/GenBank/DDBJ whole genome shotgun (WGS) entry which is preliminary data.</text>
</comment>